<dbReference type="AlphaFoldDB" id="A0A7X0FQ39"/>
<dbReference type="RefSeq" id="WP_221446591.1">
    <property type="nucleotide sequence ID" value="NZ_BAAAJR010000006.1"/>
</dbReference>
<dbReference type="InterPro" id="IPR023393">
    <property type="entry name" value="START-like_dom_sf"/>
</dbReference>
<evidence type="ECO:0000313" key="1">
    <source>
        <dbReference type="EMBL" id="MBB6391614.1"/>
    </source>
</evidence>
<sequence>MDAAIGFREVLTDSFDLPLGCALAFRLFTARGERLWVSGWQPAFFADGADDTSVGTVFQTRDAAGRATTWVVVDAHPPLEIRYARVADSLTSGTVHVTLAERVTGCTVTVTYDLTATSREGARTLERFADEYPEFLAAWRDDIVEFLEREPNALAVAAR</sequence>
<dbReference type="SUPFAM" id="SSF55961">
    <property type="entry name" value="Bet v1-like"/>
    <property type="match status" value="1"/>
</dbReference>
<proteinExistence type="predicted"/>
<dbReference type="Gene3D" id="3.30.530.20">
    <property type="match status" value="1"/>
</dbReference>
<comment type="caution">
    <text evidence="1">The sequence shown here is derived from an EMBL/GenBank/DDBJ whole genome shotgun (WGS) entry which is preliminary data.</text>
</comment>
<name>A0A7X0FQ39_9MICO</name>
<dbReference type="EMBL" id="JACHML010000001">
    <property type="protein sequence ID" value="MBB6391614.1"/>
    <property type="molecule type" value="Genomic_DNA"/>
</dbReference>
<gene>
    <name evidence="1" type="ORF">HD594_001927</name>
</gene>
<organism evidence="1 2">
    <name type="scientific">Microbacterium thalassium</name>
    <dbReference type="NCBI Taxonomy" id="362649"/>
    <lineage>
        <taxon>Bacteria</taxon>
        <taxon>Bacillati</taxon>
        <taxon>Actinomycetota</taxon>
        <taxon>Actinomycetes</taxon>
        <taxon>Micrococcales</taxon>
        <taxon>Microbacteriaceae</taxon>
        <taxon>Microbacterium</taxon>
    </lineage>
</organism>
<accession>A0A7X0FQ39</accession>
<keyword evidence="2" id="KW-1185">Reference proteome</keyword>
<evidence type="ECO:0008006" key="3">
    <source>
        <dbReference type="Google" id="ProtNLM"/>
    </source>
</evidence>
<protein>
    <recommendedName>
        <fullName evidence="3">SRPBCC family protein</fullName>
    </recommendedName>
</protein>
<reference evidence="1 2" key="1">
    <citation type="submission" date="2020-08" db="EMBL/GenBank/DDBJ databases">
        <title>Sequencing the genomes of 1000 actinobacteria strains.</title>
        <authorList>
            <person name="Klenk H.-P."/>
        </authorList>
    </citation>
    <scope>NUCLEOTIDE SEQUENCE [LARGE SCALE GENOMIC DNA]</scope>
    <source>
        <strain evidence="1 2">DSM 12511</strain>
    </source>
</reference>
<evidence type="ECO:0000313" key="2">
    <source>
        <dbReference type="Proteomes" id="UP000537775"/>
    </source>
</evidence>
<dbReference type="Proteomes" id="UP000537775">
    <property type="component" value="Unassembled WGS sequence"/>
</dbReference>